<protein>
    <submittedName>
        <fullName evidence="4">Alpha-1,2-mannosidase family protein</fullName>
    </submittedName>
</protein>
<dbReference type="InterPro" id="IPR005887">
    <property type="entry name" value="GH92_a_mannosidase_put"/>
</dbReference>
<dbReference type="Gene3D" id="1.20.1610.10">
    <property type="entry name" value="alpha-1,2-mannosidases domains"/>
    <property type="match status" value="1"/>
</dbReference>
<dbReference type="eggNOG" id="ENOG502QR5Q">
    <property type="taxonomic scope" value="Eukaryota"/>
</dbReference>
<keyword evidence="5" id="KW-1185">Reference proteome</keyword>
<dbReference type="InterPro" id="IPR008928">
    <property type="entry name" value="6-hairpin_glycosidase_sf"/>
</dbReference>
<dbReference type="InterPro" id="IPR041371">
    <property type="entry name" value="GH92_N"/>
</dbReference>
<gene>
    <name evidence="4" type="ORF">CCM_04168</name>
</gene>
<reference evidence="4 5" key="1">
    <citation type="journal article" date="2011" name="Genome Biol.">
        <title>Genome sequence of the insect pathogenic fungus Cordyceps militaris, a valued traditional Chinese medicine.</title>
        <authorList>
            <person name="Zheng P."/>
            <person name="Xia Y."/>
            <person name="Xiao G."/>
            <person name="Xiong C."/>
            <person name="Hu X."/>
            <person name="Zhang S."/>
            <person name="Zheng H."/>
            <person name="Huang Y."/>
            <person name="Zhou Y."/>
            <person name="Wang S."/>
            <person name="Zhao G.P."/>
            <person name="Liu X."/>
            <person name="St Leger R.J."/>
            <person name="Wang C."/>
        </authorList>
    </citation>
    <scope>NUCLEOTIDE SEQUENCE [LARGE SCALE GENOMIC DNA]</scope>
    <source>
        <strain evidence="4 5">CM01</strain>
    </source>
</reference>
<dbReference type="InterPro" id="IPR050883">
    <property type="entry name" value="PNGase"/>
</dbReference>
<dbReference type="Proteomes" id="UP000001610">
    <property type="component" value="Unassembled WGS sequence"/>
</dbReference>
<dbReference type="InterPro" id="IPR014718">
    <property type="entry name" value="GH-type_carb-bd"/>
</dbReference>
<dbReference type="InParanoid" id="G3JDX0"/>
<dbReference type="GO" id="GO:0006516">
    <property type="term" value="P:glycoprotein catabolic process"/>
    <property type="evidence" value="ECO:0007669"/>
    <property type="project" value="TreeGrafter"/>
</dbReference>
<dbReference type="Gene3D" id="3.30.559.10">
    <property type="entry name" value="Chloramphenicol acetyltransferase-like domain"/>
    <property type="match status" value="2"/>
</dbReference>
<dbReference type="PANTHER" id="PTHR12143:SF44">
    <property type="entry name" value="GLYCOSYL HYDROLASE FAMILY 92 DOMAIN-CONTAINING PROTEIN"/>
    <property type="match status" value="1"/>
</dbReference>
<dbReference type="OrthoDB" id="449263at2759"/>
<feature type="domain" description="Glycosyl hydrolase family 92" evidence="2">
    <location>
        <begin position="796"/>
        <end position="1257"/>
    </location>
</feature>
<dbReference type="GO" id="GO:0005634">
    <property type="term" value="C:nucleus"/>
    <property type="evidence" value="ECO:0007669"/>
    <property type="project" value="TreeGrafter"/>
</dbReference>
<dbReference type="GO" id="GO:0005975">
    <property type="term" value="P:carbohydrate metabolic process"/>
    <property type="evidence" value="ECO:0007669"/>
    <property type="project" value="InterPro"/>
</dbReference>
<evidence type="ECO:0000313" key="4">
    <source>
        <dbReference type="EMBL" id="EGX92795.1"/>
    </source>
</evidence>
<accession>G3JDX0</accession>
<dbReference type="FunFam" id="3.30.2080.10:FF:000001">
    <property type="entry name" value="Alpha-1,2-mannosidase subfamily"/>
    <property type="match status" value="1"/>
</dbReference>
<dbReference type="HOGENOM" id="CLU_262058_0_0_1"/>
<name>G3JDX0_CORMM</name>
<dbReference type="Pfam" id="PF17678">
    <property type="entry name" value="Glyco_hydro_92N"/>
    <property type="match status" value="1"/>
</dbReference>
<evidence type="ECO:0000259" key="3">
    <source>
        <dbReference type="Pfam" id="PF17678"/>
    </source>
</evidence>
<dbReference type="SUPFAM" id="SSF48208">
    <property type="entry name" value="Six-hairpin glycosidases"/>
    <property type="match status" value="1"/>
</dbReference>
<dbReference type="RefSeq" id="XP_006669379.1">
    <property type="nucleotide sequence ID" value="XM_006669316.1"/>
</dbReference>
<dbReference type="FunFam" id="2.70.98.10:FF:000028">
    <property type="entry name" value="Alpha-1,2-mannosidase family protein (AFU_orthologue AFUA_5G10520)"/>
    <property type="match status" value="1"/>
</dbReference>
<dbReference type="KEGG" id="cmt:CCM_04168"/>
<feature type="compositionally biased region" description="Polar residues" evidence="1">
    <location>
        <begin position="953"/>
        <end position="965"/>
    </location>
</feature>
<dbReference type="Gene3D" id="1.20.1050.60">
    <property type="entry name" value="alpha-1,2-mannosidase"/>
    <property type="match status" value="1"/>
</dbReference>
<dbReference type="FunFam" id="1.20.1050.60:FF:000002">
    <property type="entry name" value="Glycosyl hydrolase family 92"/>
    <property type="match status" value="1"/>
</dbReference>
<feature type="domain" description="Glycosyl hydrolase family 92 N-terminal" evidence="3">
    <location>
        <begin position="554"/>
        <end position="790"/>
    </location>
</feature>
<sequence length="1293" mass="142852">MSPPIEAQYDVYPVHLGDAASMNEKFVSWLFRFNDVLDVDKLHLALAQLLEHGDWRKLGGRLHRTPDGKLELRVPRCFTDKEPAVAFTKQDLSTLSISEHPLAKHLPEPRDSPYSQSISGKMDFRSFAVPAGFPPSMKQFVATQAPQMALLTTSFKDATLVSLVWPHTLFDGVGLTHVLHGWSLKLAGKDDEIPAVLGAREDVLDAIDTDSQPATGGFVGPKLVSGLDLVLFIILFLWHRLFYTPRDTRMIFLPRAAVDRINLEARKHTGDAFITEGDGISAWVVKSITSAEPKPHPVTVMHLVNGRGRLRCLASTGGVYLQNIVSTAFCHLTPNMSGASVGAIAAESRRQMVAQTSEEQMTLLLRRVRESLRKNKRAKLEFLGTPHARVIFTNNLTKASYVQTADFGPAVIRRGQDDASRRNPTGTMVNYLHLVVKGHITATDNFYIIGKDHGDGYWLMATVSDKAWFSLSASCLTLALVPLQYKSSLFVVFHVLHRIHAPLSRNFSGSDPAGSFVHSQAHPDGVQQMIVDRACLAPPPAVDVDLFTFALTDTGSIGGGNTFPGVSRPFGIVKLGPDLYSGTDAYSGYLATGNFTGFSMLHESGTGGAPKYGVVSQMPIVGNIENPLDQNTNDTRAEPDYTEVGYYRAKLGSGTTVELAATTKAGLLQYTFPKTDEPLNVWVDVSHVLSSYRGQCLGQHYLEGNISVLNEPGKPGFLYYTGSGKYDNGWNRAAPWTVYFCGHFDAPATHKVFRSPQGQTEKRQDTAQAPRAGALFTFNQTSVSSRVGVSFISTQQACESVAREIPRGSGIRHVQDQTRQVWNKEVFGKVTTTETSTTKLNQLYSALYFMHLLPQNKTGENPLWKSDEPYYDDIFTFWDIPTYYEELLRSMVDVWRHVGWVSDARSSFSNGAVQGGSNSDNVFADAYIKGVRGKVNWDDAFASMVKNAEKVPPNNNDSRDPTGSTREGRSALPDWLQYGFITPKFSRSVSRAVEYSVNDFSLASVAAGLGKDAEFDRYFNRSHNWRNHWNADMTALGFAGFVGPRNTSGFIPQDPLSCGGCYWRDDYYQALPWEYSFNARHDLTRLIELCDGDAAFVRRLDKTFEPGIFSGNGAFGHTLFNPGNEPSFTTPYLYNFVNRQDLAVERSRFVAKSYYRPTRDGLPGNSDAGAMESWLLWNMIGLYPMTGQTTFFIGSPWFSDLTVALGGGKTLKVTAQGGSDSAYQVQSLKVNGKQWDRSWLSWYDIFAHGGTLEFVLGPEAASWATGQRPPSPGSMSAEDAKVFLKNQVGKGKC</sequence>
<evidence type="ECO:0000313" key="5">
    <source>
        <dbReference type="Proteomes" id="UP000001610"/>
    </source>
</evidence>
<dbReference type="Gene3D" id="3.30.2080.10">
    <property type="entry name" value="GH92 mannosidase domain"/>
    <property type="match status" value="1"/>
</dbReference>
<dbReference type="Pfam" id="PF07971">
    <property type="entry name" value="Glyco_hydro_92"/>
    <property type="match status" value="1"/>
</dbReference>
<dbReference type="GO" id="GO:0000224">
    <property type="term" value="F:peptide-N4-(N-acetyl-beta-glucosaminyl)asparagine amidase activity"/>
    <property type="evidence" value="ECO:0007669"/>
    <property type="project" value="TreeGrafter"/>
</dbReference>
<evidence type="ECO:0000256" key="1">
    <source>
        <dbReference type="SAM" id="MobiDB-lite"/>
    </source>
</evidence>
<dbReference type="InterPro" id="IPR023213">
    <property type="entry name" value="CAT-like_dom_sf"/>
</dbReference>
<dbReference type="InterPro" id="IPR012939">
    <property type="entry name" value="Glyco_hydro_92"/>
</dbReference>
<dbReference type="EMBL" id="JH126401">
    <property type="protein sequence ID" value="EGX92795.1"/>
    <property type="molecule type" value="Genomic_DNA"/>
</dbReference>
<evidence type="ECO:0000259" key="2">
    <source>
        <dbReference type="Pfam" id="PF07971"/>
    </source>
</evidence>
<dbReference type="NCBIfam" id="TIGR01180">
    <property type="entry name" value="aman2_put"/>
    <property type="match status" value="1"/>
</dbReference>
<feature type="region of interest" description="Disordered" evidence="1">
    <location>
        <begin position="948"/>
        <end position="970"/>
    </location>
</feature>
<dbReference type="GeneID" id="18166191"/>
<dbReference type="Gene3D" id="2.70.98.10">
    <property type="match status" value="1"/>
</dbReference>
<dbReference type="VEuPathDB" id="FungiDB:CCM_04168"/>
<proteinExistence type="predicted"/>
<dbReference type="GO" id="GO:0005829">
    <property type="term" value="C:cytosol"/>
    <property type="evidence" value="ECO:0007669"/>
    <property type="project" value="TreeGrafter"/>
</dbReference>
<organism evidence="4 5">
    <name type="scientific">Cordyceps militaris (strain CM01)</name>
    <name type="common">Caterpillar fungus</name>
    <dbReference type="NCBI Taxonomy" id="983644"/>
    <lineage>
        <taxon>Eukaryota</taxon>
        <taxon>Fungi</taxon>
        <taxon>Dikarya</taxon>
        <taxon>Ascomycota</taxon>
        <taxon>Pezizomycotina</taxon>
        <taxon>Sordariomycetes</taxon>
        <taxon>Hypocreomycetidae</taxon>
        <taxon>Hypocreales</taxon>
        <taxon>Cordycipitaceae</taxon>
        <taxon>Cordyceps</taxon>
    </lineage>
</organism>
<dbReference type="OMA" id="NEKFVSW"/>
<dbReference type="PANTHER" id="PTHR12143">
    <property type="entry name" value="PEPTIDE N-GLYCANASE PNGASE -RELATED"/>
    <property type="match status" value="1"/>
</dbReference>
<dbReference type="GO" id="GO:0030246">
    <property type="term" value="F:carbohydrate binding"/>
    <property type="evidence" value="ECO:0007669"/>
    <property type="project" value="InterPro"/>
</dbReference>